<protein>
    <submittedName>
        <fullName evidence="1">Uncharacterized protein</fullName>
    </submittedName>
</protein>
<dbReference type="Proteomes" id="UP000237000">
    <property type="component" value="Unassembled WGS sequence"/>
</dbReference>
<evidence type="ECO:0000313" key="2">
    <source>
        <dbReference type="Proteomes" id="UP000237000"/>
    </source>
</evidence>
<feature type="non-terminal residue" evidence="1">
    <location>
        <position position="1"/>
    </location>
</feature>
<dbReference type="EMBL" id="JXTC01000033">
    <property type="protein sequence ID" value="PON97303.1"/>
    <property type="molecule type" value="Genomic_DNA"/>
</dbReference>
<gene>
    <name evidence="1" type="ORF">TorRG33x02_070590</name>
</gene>
<dbReference type="AlphaFoldDB" id="A0A2P5FHP9"/>
<keyword evidence="2" id="KW-1185">Reference proteome</keyword>
<organism evidence="1 2">
    <name type="scientific">Trema orientale</name>
    <name type="common">Charcoal tree</name>
    <name type="synonym">Celtis orientalis</name>
    <dbReference type="NCBI Taxonomy" id="63057"/>
    <lineage>
        <taxon>Eukaryota</taxon>
        <taxon>Viridiplantae</taxon>
        <taxon>Streptophyta</taxon>
        <taxon>Embryophyta</taxon>
        <taxon>Tracheophyta</taxon>
        <taxon>Spermatophyta</taxon>
        <taxon>Magnoliopsida</taxon>
        <taxon>eudicotyledons</taxon>
        <taxon>Gunneridae</taxon>
        <taxon>Pentapetalae</taxon>
        <taxon>rosids</taxon>
        <taxon>fabids</taxon>
        <taxon>Rosales</taxon>
        <taxon>Cannabaceae</taxon>
        <taxon>Trema</taxon>
    </lineage>
</organism>
<evidence type="ECO:0000313" key="1">
    <source>
        <dbReference type="EMBL" id="PON97303.1"/>
    </source>
</evidence>
<proteinExistence type="predicted"/>
<dbReference type="OrthoDB" id="10300767at2759"/>
<sequence>GKARQHVSPQVSDRITVKDKAKLTTGSEEEYAVLASKTPFSVSEIEPLYELFMKRSSYVLQYGLEDKVCSSPSFL</sequence>
<reference evidence="2" key="1">
    <citation type="submission" date="2016-06" db="EMBL/GenBank/DDBJ databases">
        <title>Parallel loss of symbiosis genes in relatives of nitrogen-fixing non-legume Parasponia.</title>
        <authorList>
            <person name="Van Velzen R."/>
            <person name="Holmer R."/>
            <person name="Bu F."/>
            <person name="Rutten L."/>
            <person name="Van Zeijl A."/>
            <person name="Liu W."/>
            <person name="Santuari L."/>
            <person name="Cao Q."/>
            <person name="Sharma T."/>
            <person name="Shen D."/>
            <person name="Roswanjaya Y."/>
            <person name="Wardhani T."/>
            <person name="Kalhor M.S."/>
            <person name="Jansen J."/>
            <person name="Van den Hoogen J."/>
            <person name="Gungor B."/>
            <person name="Hartog M."/>
            <person name="Hontelez J."/>
            <person name="Verver J."/>
            <person name="Yang W.-C."/>
            <person name="Schijlen E."/>
            <person name="Repin R."/>
            <person name="Schilthuizen M."/>
            <person name="Schranz E."/>
            <person name="Heidstra R."/>
            <person name="Miyata K."/>
            <person name="Fedorova E."/>
            <person name="Kohlen W."/>
            <person name="Bisseling T."/>
            <person name="Smit S."/>
            <person name="Geurts R."/>
        </authorList>
    </citation>
    <scope>NUCLEOTIDE SEQUENCE [LARGE SCALE GENOMIC DNA]</scope>
    <source>
        <strain evidence="2">cv. RG33-2</strain>
    </source>
</reference>
<accession>A0A2P5FHP9</accession>
<name>A0A2P5FHP9_TREOI</name>
<dbReference type="InParanoid" id="A0A2P5FHP9"/>
<comment type="caution">
    <text evidence="1">The sequence shown here is derived from an EMBL/GenBank/DDBJ whole genome shotgun (WGS) entry which is preliminary data.</text>
</comment>